<protein>
    <recommendedName>
        <fullName evidence="3">Bacterial sensory transduction regulator</fullName>
    </recommendedName>
</protein>
<evidence type="ECO:0000313" key="1">
    <source>
        <dbReference type="EMBL" id="OJI92250.1"/>
    </source>
</evidence>
<dbReference type="InterPro" id="IPR019660">
    <property type="entry name" value="Put_sensory_transdc_reg_YbjN"/>
</dbReference>
<dbReference type="Proteomes" id="UP000184514">
    <property type="component" value="Unassembled WGS sequence"/>
</dbReference>
<name>A0A1L9NSG4_9RHOB</name>
<evidence type="ECO:0008006" key="3">
    <source>
        <dbReference type="Google" id="ProtNLM"/>
    </source>
</evidence>
<dbReference type="STRING" id="696762.PFRI_35370"/>
<dbReference type="CDD" id="cd17033">
    <property type="entry name" value="DR1245-like"/>
    <property type="match status" value="1"/>
</dbReference>
<accession>A0A1L9NSG4</accession>
<keyword evidence="2" id="KW-1185">Reference proteome</keyword>
<proteinExistence type="predicted"/>
<reference evidence="1 2" key="1">
    <citation type="submission" date="2016-10" db="EMBL/GenBank/DDBJ databases">
        <title>Genome sequence of Planktotalea frisia SH6-1.</title>
        <authorList>
            <person name="Poehlein A."/>
            <person name="Bakenhus I."/>
            <person name="Voget S."/>
            <person name="Brinkhoff T."/>
            <person name="Simon M."/>
        </authorList>
    </citation>
    <scope>NUCLEOTIDE SEQUENCE [LARGE SCALE GENOMIC DNA]</scope>
    <source>
        <strain evidence="1 2">SH6-1</strain>
    </source>
</reference>
<dbReference type="AlphaFoldDB" id="A0A1L9NSG4"/>
<sequence length="177" mass="20221">MGGYKPDLGVNMANLEQFIEDDIHPIDLVEHVAEHHEWEFDRIHDDQIAMTVEGQWRNYSITLAWSAYDETLRMICTFEMEPPKAKLPQLYEMLNAINDRCWAGAYTYWEEQQLMVYRYGLVLAGGQVAGPDQIDTMINAAVTSAERYYPALQLVIWGDRSVANALDVAIAEAYGRA</sequence>
<evidence type="ECO:0000313" key="2">
    <source>
        <dbReference type="Proteomes" id="UP000184514"/>
    </source>
</evidence>
<organism evidence="1 2">
    <name type="scientific">Planktotalea frisia</name>
    <dbReference type="NCBI Taxonomy" id="696762"/>
    <lineage>
        <taxon>Bacteria</taxon>
        <taxon>Pseudomonadati</taxon>
        <taxon>Pseudomonadota</taxon>
        <taxon>Alphaproteobacteria</taxon>
        <taxon>Rhodobacterales</taxon>
        <taxon>Paracoccaceae</taxon>
        <taxon>Planktotalea</taxon>
    </lineage>
</organism>
<dbReference type="EMBL" id="MLCB01000191">
    <property type="protein sequence ID" value="OJI92250.1"/>
    <property type="molecule type" value="Genomic_DNA"/>
</dbReference>
<comment type="caution">
    <text evidence="1">The sequence shown here is derived from an EMBL/GenBank/DDBJ whole genome shotgun (WGS) entry which is preliminary data.</text>
</comment>
<dbReference type="Pfam" id="PF10722">
    <property type="entry name" value="YbjN"/>
    <property type="match status" value="1"/>
</dbReference>
<gene>
    <name evidence="1" type="ORF">PFRI_35370</name>
</gene>